<comment type="caution">
    <text evidence="2">The sequence shown here is derived from an EMBL/GenBank/DDBJ whole genome shotgun (WGS) entry which is preliminary data.</text>
</comment>
<dbReference type="InterPro" id="IPR025605">
    <property type="entry name" value="OST-HTH/LOTUS_dom"/>
</dbReference>
<proteinExistence type="predicted"/>
<dbReference type="InterPro" id="IPR021139">
    <property type="entry name" value="NYN"/>
</dbReference>
<sequence>MSTSHFAILVDLENCGAKAEILNYIIERVKIRGDILLGKVYGYTDRYSSLKELLLSNTFSVVPSLRFGHHQKNNLDIQLVIDALEIAYTNDLIDSFCIVSGDSDYTPLVGKLKTMGKFVLGISRSEVASTVFINACSEFMFLENVSSKKKKETKRGAEEPLNDQDLAKLVETILEEAEEDEMYASELKTTVLRLRPDFNEKAFGFASFGKLLTHIEQKFGTIRVTNDNYNMIVSLKRDEEAKPEITKENFIGIFAAQLKSFQENGFDCVNPSILKGAIQTEYPNFNERALGCKRFSDLLKLLEKDGVCRVELDEQKTMLVRIL</sequence>
<dbReference type="PROSITE" id="PS51644">
    <property type="entry name" value="HTH_OST"/>
    <property type="match status" value="2"/>
</dbReference>
<accession>A0A9D0YXM8</accession>
<dbReference type="EMBL" id="DVFI01000097">
    <property type="protein sequence ID" value="HIQ63271.1"/>
    <property type="molecule type" value="Genomic_DNA"/>
</dbReference>
<name>A0A9D0YXM8_9FIRM</name>
<dbReference type="CDD" id="cd11297">
    <property type="entry name" value="PIN_LabA-like_N_1"/>
    <property type="match status" value="1"/>
</dbReference>
<dbReference type="Pfam" id="PF01936">
    <property type="entry name" value="NYN"/>
    <property type="match status" value="1"/>
</dbReference>
<dbReference type="Pfam" id="PF12872">
    <property type="entry name" value="OST-HTH"/>
    <property type="match status" value="2"/>
</dbReference>
<evidence type="ECO:0000313" key="3">
    <source>
        <dbReference type="Proteomes" id="UP000886819"/>
    </source>
</evidence>
<reference evidence="2" key="1">
    <citation type="submission" date="2020-10" db="EMBL/GenBank/DDBJ databases">
        <authorList>
            <person name="Gilroy R."/>
        </authorList>
    </citation>
    <scope>NUCLEOTIDE SEQUENCE</scope>
    <source>
        <strain evidence="2">ChiHile30-977</strain>
    </source>
</reference>
<gene>
    <name evidence="2" type="ORF">IAA66_06750</name>
</gene>
<dbReference type="Gene3D" id="3.40.50.1010">
    <property type="entry name" value="5'-nuclease"/>
    <property type="match status" value="1"/>
</dbReference>
<protein>
    <submittedName>
        <fullName evidence="2">NYN domain-containing protein</fullName>
    </submittedName>
</protein>
<dbReference type="PANTHER" id="PTHR35811">
    <property type="entry name" value="SLR1870 PROTEIN"/>
    <property type="match status" value="1"/>
</dbReference>
<organism evidence="2 3">
    <name type="scientific">Candidatus Avichristensenella intestinipullorum</name>
    <dbReference type="NCBI Taxonomy" id="2840693"/>
    <lineage>
        <taxon>Bacteria</taxon>
        <taxon>Bacillati</taxon>
        <taxon>Bacillota</taxon>
        <taxon>Clostridia</taxon>
        <taxon>Candidatus Avichristensenella</taxon>
    </lineage>
</organism>
<evidence type="ECO:0000313" key="2">
    <source>
        <dbReference type="EMBL" id="HIQ63271.1"/>
    </source>
</evidence>
<feature type="domain" description="HTH OST-type" evidence="1">
    <location>
        <begin position="162"/>
        <end position="237"/>
    </location>
</feature>
<dbReference type="PANTHER" id="PTHR35811:SF1">
    <property type="entry name" value="HTH OST-TYPE DOMAIN-CONTAINING PROTEIN"/>
    <property type="match status" value="1"/>
</dbReference>
<dbReference type="AlphaFoldDB" id="A0A9D0YXM8"/>
<feature type="domain" description="HTH OST-type" evidence="1">
    <location>
        <begin position="246"/>
        <end position="323"/>
    </location>
</feature>
<evidence type="ECO:0000259" key="1">
    <source>
        <dbReference type="PROSITE" id="PS51644"/>
    </source>
</evidence>
<dbReference type="GO" id="GO:0004540">
    <property type="term" value="F:RNA nuclease activity"/>
    <property type="evidence" value="ECO:0007669"/>
    <property type="project" value="InterPro"/>
</dbReference>
<dbReference type="Proteomes" id="UP000886819">
    <property type="component" value="Unassembled WGS sequence"/>
</dbReference>
<reference evidence="2" key="2">
    <citation type="journal article" date="2021" name="PeerJ">
        <title>Extensive microbial diversity within the chicken gut microbiome revealed by metagenomics and culture.</title>
        <authorList>
            <person name="Gilroy R."/>
            <person name="Ravi A."/>
            <person name="Getino M."/>
            <person name="Pursley I."/>
            <person name="Horton D.L."/>
            <person name="Alikhan N.F."/>
            <person name="Baker D."/>
            <person name="Gharbi K."/>
            <person name="Hall N."/>
            <person name="Watson M."/>
            <person name="Adriaenssens E.M."/>
            <person name="Foster-Nyarko E."/>
            <person name="Jarju S."/>
            <person name="Secka A."/>
            <person name="Antonio M."/>
            <person name="Oren A."/>
            <person name="Chaudhuri R.R."/>
            <person name="La Ragione R."/>
            <person name="Hildebrand F."/>
            <person name="Pallen M.J."/>
        </authorList>
    </citation>
    <scope>NUCLEOTIDE SEQUENCE</scope>
    <source>
        <strain evidence="2">ChiHile30-977</strain>
    </source>
</reference>